<dbReference type="Pfam" id="PF00575">
    <property type="entry name" value="S1"/>
    <property type="match status" value="2"/>
</dbReference>
<comment type="function">
    <text evidence="1">Associates with the EF-Tu.GDP complex and induces the exchange of GDP to GTP. It remains bound to the aminoacyl-tRNA.EF-Tu.GTP complex up to the GTP hydrolysis stage on the ribosome.</text>
</comment>
<dbReference type="SMART" id="SM00316">
    <property type="entry name" value="S1"/>
    <property type="match status" value="2"/>
</dbReference>
<dbReference type="AlphaFoldDB" id="A0AAD7UIJ5"/>
<dbReference type="InterPro" id="IPR003029">
    <property type="entry name" value="S1_domain"/>
</dbReference>
<reference evidence="4" key="1">
    <citation type="submission" date="2023-01" db="EMBL/GenBank/DDBJ databases">
        <title>Metagenome sequencing of chrysophaentin producing Chrysophaeum taylorii.</title>
        <authorList>
            <person name="Davison J."/>
            <person name="Bewley C."/>
        </authorList>
    </citation>
    <scope>NUCLEOTIDE SEQUENCE</scope>
    <source>
        <strain evidence="4">NIES-1699</strain>
    </source>
</reference>
<name>A0AAD7UIJ5_9STRA</name>
<feature type="compositionally biased region" description="Acidic residues" evidence="2">
    <location>
        <begin position="293"/>
        <end position="303"/>
    </location>
</feature>
<gene>
    <name evidence="4" type="ORF">CTAYLR_010654</name>
</gene>
<feature type="domain" description="S1 motif" evidence="3">
    <location>
        <begin position="163"/>
        <end position="232"/>
    </location>
</feature>
<dbReference type="FunFam" id="2.40.50.140:FF:000051">
    <property type="entry name" value="RNA-binding transcriptional accessory protein"/>
    <property type="match status" value="2"/>
</dbReference>
<dbReference type="InterPro" id="IPR050437">
    <property type="entry name" value="Ribos_protein_bS1-like"/>
</dbReference>
<dbReference type="EMBL" id="JAQMWT010000305">
    <property type="protein sequence ID" value="KAJ8605956.1"/>
    <property type="molecule type" value="Genomic_DNA"/>
</dbReference>
<feature type="region of interest" description="Disordered" evidence="2">
    <location>
        <begin position="134"/>
        <end position="157"/>
    </location>
</feature>
<evidence type="ECO:0000313" key="4">
    <source>
        <dbReference type="EMBL" id="KAJ8605956.1"/>
    </source>
</evidence>
<accession>A0AAD7UIJ5</accession>
<feature type="compositionally biased region" description="Basic residues" evidence="2">
    <location>
        <begin position="136"/>
        <end position="148"/>
    </location>
</feature>
<dbReference type="SUPFAM" id="SSF50249">
    <property type="entry name" value="Nucleic acid-binding proteins"/>
    <property type="match status" value="2"/>
</dbReference>
<evidence type="ECO:0000256" key="1">
    <source>
        <dbReference type="ARBA" id="ARBA00025453"/>
    </source>
</evidence>
<organism evidence="4 5">
    <name type="scientific">Chrysophaeum taylorii</name>
    <dbReference type="NCBI Taxonomy" id="2483200"/>
    <lineage>
        <taxon>Eukaryota</taxon>
        <taxon>Sar</taxon>
        <taxon>Stramenopiles</taxon>
        <taxon>Ochrophyta</taxon>
        <taxon>Pelagophyceae</taxon>
        <taxon>Pelagomonadales</taxon>
        <taxon>Pelagomonadaceae</taxon>
        <taxon>Chrysophaeum</taxon>
    </lineage>
</organism>
<dbReference type="GO" id="GO:0003729">
    <property type="term" value="F:mRNA binding"/>
    <property type="evidence" value="ECO:0007669"/>
    <property type="project" value="TreeGrafter"/>
</dbReference>
<evidence type="ECO:0000313" key="5">
    <source>
        <dbReference type="Proteomes" id="UP001230188"/>
    </source>
</evidence>
<dbReference type="GO" id="GO:0006412">
    <property type="term" value="P:translation"/>
    <property type="evidence" value="ECO:0007669"/>
    <property type="project" value="TreeGrafter"/>
</dbReference>
<dbReference type="GO" id="GO:0005737">
    <property type="term" value="C:cytoplasm"/>
    <property type="evidence" value="ECO:0007669"/>
    <property type="project" value="UniProtKB-ARBA"/>
</dbReference>
<feature type="domain" description="S1 motif" evidence="3">
    <location>
        <begin position="67"/>
        <end position="136"/>
    </location>
</feature>
<keyword evidence="5" id="KW-1185">Reference proteome</keyword>
<feature type="region of interest" description="Disordered" evidence="2">
    <location>
        <begin position="229"/>
        <end position="318"/>
    </location>
</feature>
<dbReference type="PANTHER" id="PTHR10724">
    <property type="entry name" value="30S RIBOSOMAL PROTEIN S1"/>
    <property type="match status" value="1"/>
</dbReference>
<protein>
    <recommendedName>
        <fullName evidence="3">S1 motif domain-containing protein</fullName>
    </recommendedName>
</protein>
<sequence>MLVIFLAVAGAFVPSHYHHHLGGRRVACFSEVESVEETTPTSVVAVEEEASAPKGEESIPLEELQVGKYYDGIVTGTTSYGCFVNIGASSDGLVHISELSDRFVSEVSSVVSEGDAVSARVLKVDTTKNQLSLSLKPKKERRPPPKRRAGPEDLEKYASMDPQNFLDGKVVSIKPFGAFVNLEPGVDGLVHISRISEDRVENVEDVLQVGQEVKVRIIDVDLERVTIGLAMTDPRPPRQQDSPPTDFSQAPAMAPDSAARPSGRRSFFGGESGESDGFAPRAGKPKAKKSGGYDDDNNPFPEDDAPRKRKFRDPGDDIWEVKPHERFDWKEAMAKIHEEDGFDGELKGGISIDPKTGKLALL</sequence>
<dbReference type="PROSITE" id="PS50126">
    <property type="entry name" value="S1"/>
    <property type="match status" value="2"/>
</dbReference>
<dbReference type="GO" id="GO:0003735">
    <property type="term" value="F:structural constituent of ribosome"/>
    <property type="evidence" value="ECO:0007669"/>
    <property type="project" value="TreeGrafter"/>
</dbReference>
<dbReference type="Proteomes" id="UP001230188">
    <property type="component" value="Unassembled WGS sequence"/>
</dbReference>
<evidence type="ECO:0000256" key="2">
    <source>
        <dbReference type="SAM" id="MobiDB-lite"/>
    </source>
</evidence>
<dbReference type="InterPro" id="IPR012340">
    <property type="entry name" value="NA-bd_OB-fold"/>
</dbReference>
<comment type="caution">
    <text evidence="4">The sequence shown here is derived from an EMBL/GenBank/DDBJ whole genome shotgun (WGS) entry which is preliminary data.</text>
</comment>
<proteinExistence type="predicted"/>
<evidence type="ECO:0000259" key="3">
    <source>
        <dbReference type="PROSITE" id="PS50126"/>
    </source>
</evidence>
<dbReference type="CDD" id="cd04472">
    <property type="entry name" value="S1_PNPase"/>
    <property type="match status" value="1"/>
</dbReference>
<dbReference type="Gene3D" id="2.40.50.140">
    <property type="entry name" value="Nucleic acid-binding proteins"/>
    <property type="match status" value="2"/>
</dbReference>